<feature type="transmembrane region" description="Helical" evidence="1">
    <location>
        <begin position="37"/>
        <end position="54"/>
    </location>
</feature>
<evidence type="ECO:0000313" key="3">
    <source>
        <dbReference type="Proteomes" id="UP000753724"/>
    </source>
</evidence>
<sequence>MDWRHRMSDHIAYALLVYTGLQIFVTIGALRAEGPSLLPYLALVILVAGIIPACRGFERRWQDMGQAQDDAQAHATLATRFRRDCLMLWAMAIGLPFVITGLFALLNLLFG</sequence>
<accession>A0ABW9XEW5</accession>
<evidence type="ECO:0000256" key="1">
    <source>
        <dbReference type="SAM" id="Phobius"/>
    </source>
</evidence>
<protein>
    <recommendedName>
        <fullName evidence="4">Transmembrane protein</fullName>
    </recommendedName>
</protein>
<comment type="caution">
    <text evidence="2">The sequence shown here is derived from an EMBL/GenBank/DDBJ whole genome shotgun (WGS) entry which is preliminary data.</text>
</comment>
<dbReference type="EMBL" id="JAAAPO010000004">
    <property type="protein sequence ID" value="NBC37061.1"/>
    <property type="molecule type" value="Genomic_DNA"/>
</dbReference>
<proteinExistence type="predicted"/>
<feature type="transmembrane region" description="Helical" evidence="1">
    <location>
        <begin position="12"/>
        <end position="31"/>
    </location>
</feature>
<evidence type="ECO:0008006" key="4">
    <source>
        <dbReference type="Google" id="ProtNLM"/>
    </source>
</evidence>
<keyword evidence="1" id="KW-0812">Transmembrane</keyword>
<organism evidence="2 3">
    <name type="scientific">Novosphingobium ovatum</name>
    <dbReference type="NCBI Taxonomy" id="1908523"/>
    <lineage>
        <taxon>Bacteria</taxon>
        <taxon>Pseudomonadati</taxon>
        <taxon>Pseudomonadota</taxon>
        <taxon>Alphaproteobacteria</taxon>
        <taxon>Sphingomonadales</taxon>
        <taxon>Sphingomonadaceae</taxon>
        <taxon>Novosphingobium</taxon>
    </lineage>
</organism>
<keyword evidence="1" id="KW-1133">Transmembrane helix</keyword>
<dbReference type="Proteomes" id="UP000753724">
    <property type="component" value="Unassembled WGS sequence"/>
</dbReference>
<feature type="transmembrane region" description="Helical" evidence="1">
    <location>
        <begin position="86"/>
        <end position="110"/>
    </location>
</feature>
<gene>
    <name evidence="2" type="ORF">GTZ99_10885</name>
</gene>
<keyword evidence="1" id="KW-0472">Membrane</keyword>
<evidence type="ECO:0000313" key="2">
    <source>
        <dbReference type="EMBL" id="NBC37061.1"/>
    </source>
</evidence>
<keyword evidence="3" id="KW-1185">Reference proteome</keyword>
<name>A0ABW9XEW5_9SPHN</name>
<reference evidence="3" key="1">
    <citation type="submission" date="2020-01" db="EMBL/GenBank/DDBJ databases">
        <title>Sphingomonas sp. strain CSW-10.</title>
        <authorList>
            <person name="Chen W.-M."/>
        </authorList>
    </citation>
    <scope>NUCLEOTIDE SEQUENCE [LARGE SCALE GENOMIC DNA]</scope>
    <source>
        <strain evidence="3">FSY-8</strain>
    </source>
</reference>